<evidence type="ECO:0000313" key="8">
    <source>
        <dbReference type="EMBL" id="MDT3425027.1"/>
    </source>
</evidence>
<protein>
    <submittedName>
        <fullName evidence="8">Sulfonate transport system ATP-binding protein</fullName>
        <ecNumber evidence="8">3.6.3.-</ecNumber>
    </submittedName>
</protein>
<dbReference type="Gene3D" id="3.40.50.300">
    <property type="entry name" value="P-loop containing nucleotide triphosphate hydrolases"/>
    <property type="match status" value="1"/>
</dbReference>
<evidence type="ECO:0000256" key="3">
    <source>
        <dbReference type="ARBA" id="ARBA00022741"/>
    </source>
</evidence>
<keyword evidence="3" id="KW-0547">Nucleotide-binding</keyword>
<sequence>MERTIQGASLQTQGLEKQFGDVTVLKGMELTVEPGEFIAVVGKSGCGKSTLLRLVAGLEMPTSGMARLDGKPVNGINPEARVLFQESRLLPWKRVIENVRLGAPGRDRDRALEALRLVGLEARAQDWPGVLSGGQQQRVALARAIVGHPRLLLLDEPFGALDALTRLDMQKLIERLWAEQHFTVLLVTHDVSEAVALADRVILVEDGRVTLDERIALGRPRLRDSGFAHYENVILKRIMNVTDDTVYPKAKEFQYSI</sequence>
<dbReference type="InterPro" id="IPR003593">
    <property type="entry name" value="AAA+_ATPase"/>
</dbReference>
<dbReference type="Proteomes" id="UP001248709">
    <property type="component" value="Unassembled WGS sequence"/>
</dbReference>
<dbReference type="InterPro" id="IPR027417">
    <property type="entry name" value="P-loop_NTPase"/>
</dbReference>
<dbReference type="SUPFAM" id="SSF52540">
    <property type="entry name" value="P-loop containing nucleoside triphosphate hydrolases"/>
    <property type="match status" value="1"/>
</dbReference>
<evidence type="ECO:0000256" key="2">
    <source>
        <dbReference type="ARBA" id="ARBA00022475"/>
    </source>
</evidence>
<proteinExistence type="predicted"/>
<keyword evidence="2" id="KW-1003">Cell membrane</keyword>
<evidence type="ECO:0000256" key="6">
    <source>
        <dbReference type="ARBA" id="ARBA00023136"/>
    </source>
</evidence>
<accession>A0ABU3H4Q4</accession>
<dbReference type="GO" id="GO:0005524">
    <property type="term" value="F:ATP binding"/>
    <property type="evidence" value="ECO:0007669"/>
    <property type="project" value="UniProtKB-KW"/>
</dbReference>
<keyword evidence="6" id="KW-0472">Membrane</keyword>
<dbReference type="CDD" id="cd03293">
    <property type="entry name" value="ABC_NrtD_SsuB_transporters"/>
    <property type="match status" value="1"/>
</dbReference>
<evidence type="ECO:0000256" key="5">
    <source>
        <dbReference type="ARBA" id="ARBA00022967"/>
    </source>
</evidence>
<dbReference type="SMART" id="SM00382">
    <property type="entry name" value="AAA"/>
    <property type="match status" value="1"/>
</dbReference>
<dbReference type="EC" id="3.6.3.-" evidence="8"/>
<evidence type="ECO:0000256" key="1">
    <source>
        <dbReference type="ARBA" id="ARBA00022448"/>
    </source>
</evidence>
<keyword evidence="5" id="KW-1278">Translocase</keyword>
<organism evidence="8 9">
    <name type="scientific">Paenibacillus forsythiae</name>
    <dbReference type="NCBI Taxonomy" id="365616"/>
    <lineage>
        <taxon>Bacteria</taxon>
        <taxon>Bacillati</taxon>
        <taxon>Bacillota</taxon>
        <taxon>Bacilli</taxon>
        <taxon>Bacillales</taxon>
        <taxon>Paenibacillaceae</taxon>
        <taxon>Paenibacillus</taxon>
    </lineage>
</organism>
<feature type="domain" description="ABC transporter" evidence="7">
    <location>
        <begin position="10"/>
        <end position="231"/>
    </location>
</feature>
<dbReference type="InterPro" id="IPR050166">
    <property type="entry name" value="ABC_transporter_ATP-bind"/>
</dbReference>
<dbReference type="EMBL" id="JAUSUY010000002">
    <property type="protein sequence ID" value="MDT3425027.1"/>
    <property type="molecule type" value="Genomic_DNA"/>
</dbReference>
<comment type="caution">
    <text evidence="8">The sequence shown here is derived from an EMBL/GenBank/DDBJ whole genome shotgun (WGS) entry which is preliminary data.</text>
</comment>
<dbReference type="PROSITE" id="PS00211">
    <property type="entry name" value="ABC_TRANSPORTER_1"/>
    <property type="match status" value="1"/>
</dbReference>
<dbReference type="GO" id="GO:0016787">
    <property type="term" value="F:hydrolase activity"/>
    <property type="evidence" value="ECO:0007669"/>
    <property type="project" value="UniProtKB-KW"/>
</dbReference>
<dbReference type="PROSITE" id="PS50893">
    <property type="entry name" value="ABC_TRANSPORTER_2"/>
    <property type="match status" value="1"/>
</dbReference>
<dbReference type="Pfam" id="PF00005">
    <property type="entry name" value="ABC_tran"/>
    <property type="match status" value="1"/>
</dbReference>
<keyword evidence="1" id="KW-0813">Transport</keyword>
<dbReference type="InterPro" id="IPR003439">
    <property type="entry name" value="ABC_transporter-like_ATP-bd"/>
</dbReference>
<dbReference type="PANTHER" id="PTHR42788:SF17">
    <property type="entry name" value="ALIPHATIC SULFONATES IMPORT ATP-BINDING PROTEIN SSUB"/>
    <property type="match status" value="1"/>
</dbReference>
<dbReference type="RefSeq" id="WP_025702884.1">
    <property type="nucleotide sequence ID" value="NZ_JAUSUY010000002.1"/>
</dbReference>
<keyword evidence="9" id="KW-1185">Reference proteome</keyword>
<evidence type="ECO:0000313" key="9">
    <source>
        <dbReference type="Proteomes" id="UP001248709"/>
    </source>
</evidence>
<reference evidence="8 9" key="1">
    <citation type="submission" date="2023-07" db="EMBL/GenBank/DDBJ databases">
        <title>Genomic Encyclopedia of Type Strains, Phase IV (KMG-IV): sequencing the most valuable type-strain genomes for metagenomic binning, comparative biology and taxonomic classification.</title>
        <authorList>
            <person name="Goeker M."/>
        </authorList>
    </citation>
    <scope>NUCLEOTIDE SEQUENCE [LARGE SCALE GENOMIC DNA]</scope>
    <source>
        <strain evidence="8 9">T98</strain>
    </source>
</reference>
<keyword evidence="8" id="KW-0378">Hydrolase</keyword>
<gene>
    <name evidence="8" type="ORF">J2Z22_000540</name>
</gene>
<evidence type="ECO:0000256" key="4">
    <source>
        <dbReference type="ARBA" id="ARBA00022840"/>
    </source>
</evidence>
<keyword evidence="4 8" id="KW-0067">ATP-binding</keyword>
<evidence type="ECO:0000259" key="7">
    <source>
        <dbReference type="PROSITE" id="PS50893"/>
    </source>
</evidence>
<dbReference type="PANTHER" id="PTHR42788">
    <property type="entry name" value="TAURINE IMPORT ATP-BINDING PROTEIN-RELATED"/>
    <property type="match status" value="1"/>
</dbReference>
<dbReference type="InterPro" id="IPR017871">
    <property type="entry name" value="ABC_transporter-like_CS"/>
</dbReference>
<name>A0ABU3H4Q4_9BACL</name>